<dbReference type="Proteomes" id="UP000005496">
    <property type="component" value="Unassembled WGS sequence"/>
</dbReference>
<comment type="caution">
    <text evidence="1">The sequence shown here is derived from an EMBL/GenBank/DDBJ whole genome shotgun (WGS) entry which is preliminary data.</text>
</comment>
<organism evidence="1 2">
    <name type="scientific">Desulfonatronospira thiodismutans ASO3-1</name>
    <dbReference type="NCBI Taxonomy" id="555779"/>
    <lineage>
        <taxon>Bacteria</taxon>
        <taxon>Pseudomonadati</taxon>
        <taxon>Thermodesulfobacteriota</taxon>
        <taxon>Desulfovibrionia</taxon>
        <taxon>Desulfovibrionales</taxon>
        <taxon>Desulfonatronovibrionaceae</taxon>
        <taxon>Desulfonatronospira</taxon>
    </lineage>
</organism>
<reference evidence="1" key="1">
    <citation type="submission" date="2010-05" db="EMBL/GenBank/DDBJ databases">
        <title>The draft genome of Desulfonatronospira thiodismutans ASO3-1.</title>
        <authorList>
            <consortium name="US DOE Joint Genome Institute (JGI-PGF)"/>
            <person name="Lucas S."/>
            <person name="Copeland A."/>
            <person name="Lapidus A."/>
            <person name="Cheng J.-F."/>
            <person name="Bruce D."/>
            <person name="Goodwin L."/>
            <person name="Pitluck S."/>
            <person name="Chertkov O."/>
            <person name="Brettin T."/>
            <person name="Detter J.C."/>
            <person name="Han C."/>
            <person name="Land M.L."/>
            <person name="Hauser L."/>
            <person name="Kyrpides N."/>
            <person name="Mikhailova N."/>
            <person name="Muyzer G."/>
            <person name="Woyke T."/>
        </authorList>
    </citation>
    <scope>NUCLEOTIDE SEQUENCE [LARGE SCALE GENOMIC DNA]</scope>
    <source>
        <strain evidence="1">ASO3-1</strain>
    </source>
</reference>
<accession>D6SLL5</accession>
<dbReference type="AlphaFoldDB" id="D6SLL5"/>
<dbReference type="EMBL" id="ACJN02000001">
    <property type="protein sequence ID" value="EFI35576.1"/>
    <property type="molecule type" value="Genomic_DNA"/>
</dbReference>
<evidence type="ECO:0000313" key="2">
    <source>
        <dbReference type="Proteomes" id="UP000005496"/>
    </source>
</evidence>
<sequence>MGTIAEMFSDLLEKPCHKNKNHAKKRGRPLNRKDAKYAKFKTRSRCIVQNRDTVLDKAAFSFAACPVKSEACLTGVHPANEKNLPAFLCDLCVFSESSNGRLRFLCFLGCGQSPH</sequence>
<gene>
    <name evidence="1" type="ORF">Dthio_PD3002</name>
</gene>
<proteinExistence type="predicted"/>
<keyword evidence="2" id="KW-1185">Reference proteome</keyword>
<protein>
    <submittedName>
        <fullName evidence="1">Uncharacterized protein</fullName>
    </submittedName>
</protein>
<evidence type="ECO:0000313" key="1">
    <source>
        <dbReference type="EMBL" id="EFI35576.1"/>
    </source>
</evidence>
<name>D6SLL5_9BACT</name>